<gene>
    <name evidence="1" type="ORF">PGLA2088_LOCUS16072</name>
</gene>
<evidence type="ECO:0000313" key="1">
    <source>
        <dbReference type="EMBL" id="CAE8665915.1"/>
    </source>
</evidence>
<proteinExistence type="predicted"/>
<organism evidence="1 2">
    <name type="scientific">Polarella glacialis</name>
    <name type="common">Dinoflagellate</name>
    <dbReference type="NCBI Taxonomy" id="89957"/>
    <lineage>
        <taxon>Eukaryota</taxon>
        <taxon>Sar</taxon>
        <taxon>Alveolata</taxon>
        <taxon>Dinophyceae</taxon>
        <taxon>Suessiales</taxon>
        <taxon>Suessiaceae</taxon>
        <taxon>Polarella</taxon>
    </lineage>
</organism>
<comment type="caution">
    <text evidence="1">The sequence shown here is derived from an EMBL/GenBank/DDBJ whole genome shotgun (WGS) entry which is preliminary data.</text>
</comment>
<protein>
    <submittedName>
        <fullName evidence="1">Uncharacterized protein</fullName>
    </submittedName>
</protein>
<sequence length="270" mass="28369">MGFPVFHVCGTAPNSEVSSAAAAVVAANENGIAAARAAAVAATEDLAAATAVVAEATEREVATARAAATTAAESFAFATVAAATSTEREMAAEAALVVAKSSVTKSHICGQASGQLRSTLIIQLKYTFNCCPHGNGMQLSLRGPAHHPRIKVSEHGWQTSTWWRSLMRTSRGEAVSCAAWFLRRSPTTHRARFFSGFASQTRDCSGASVKFPTPTSAQAFAFRRCVGSPASFEWHCYFKSKDSRSKACHAIAIFPPGVSSTNVNVPTPGL</sequence>
<dbReference type="Proteomes" id="UP000626109">
    <property type="component" value="Unassembled WGS sequence"/>
</dbReference>
<evidence type="ECO:0000313" key="2">
    <source>
        <dbReference type="Proteomes" id="UP000626109"/>
    </source>
</evidence>
<reference evidence="1" key="1">
    <citation type="submission" date="2021-02" db="EMBL/GenBank/DDBJ databases">
        <authorList>
            <person name="Dougan E. K."/>
            <person name="Rhodes N."/>
            <person name="Thang M."/>
            <person name="Chan C."/>
        </authorList>
    </citation>
    <scope>NUCLEOTIDE SEQUENCE</scope>
</reference>
<dbReference type="AlphaFoldDB" id="A0A813J4S2"/>
<accession>A0A813J4S2</accession>
<name>A0A813J4S2_POLGL</name>
<dbReference type="EMBL" id="CAJNNW010020233">
    <property type="protein sequence ID" value="CAE8665915.1"/>
    <property type="molecule type" value="Genomic_DNA"/>
</dbReference>